<organism evidence="1 2">
    <name type="scientific">Coemansia furcata</name>
    <dbReference type="NCBI Taxonomy" id="417177"/>
    <lineage>
        <taxon>Eukaryota</taxon>
        <taxon>Fungi</taxon>
        <taxon>Fungi incertae sedis</taxon>
        <taxon>Zoopagomycota</taxon>
        <taxon>Kickxellomycotina</taxon>
        <taxon>Kickxellomycetes</taxon>
        <taxon>Kickxellales</taxon>
        <taxon>Kickxellaceae</taxon>
        <taxon>Coemansia</taxon>
    </lineage>
</organism>
<evidence type="ECO:0000313" key="1">
    <source>
        <dbReference type="EMBL" id="KAJ2802757.1"/>
    </source>
</evidence>
<reference evidence="1" key="1">
    <citation type="submission" date="2022-07" db="EMBL/GenBank/DDBJ databases">
        <title>Phylogenomic reconstructions and comparative analyses of Kickxellomycotina fungi.</title>
        <authorList>
            <person name="Reynolds N.K."/>
            <person name="Stajich J.E."/>
            <person name="Barry K."/>
            <person name="Grigoriev I.V."/>
            <person name="Crous P."/>
            <person name="Smith M.E."/>
        </authorList>
    </citation>
    <scope>NUCLEOTIDE SEQUENCE</scope>
    <source>
        <strain evidence="1">CBS 102833</strain>
    </source>
</reference>
<name>A0ACC1L878_9FUNG</name>
<dbReference type="EMBL" id="JANBUP010001925">
    <property type="protein sequence ID" value="KAJ2802757.1"/>
    <property type="molecule type" value="Genomic_DNA"/>
</dbReference>
<comment type="caution">
    <text evidence="1">The sequence shown here is derived from an EMBL/GenBank/DDBJ whole genome shotgun (WGS) entry which is preliminary data.</text>
</comment>
<dbReference type="Proteomes" id="UP001140096">
    <property type="component" value="Unassembled WGS sequence"/>
</dbReference>
<protein>
    <submittedName>
        <fullName evidence="1">Uncharacterized protein</fullName>
    </submittedName>
</protein>
<feature type="non-terminal residue" evidence="1">
    <location>
        <position position="1"/>
    </location>
</feature>
<keyword evidence="2" id="KW-1185">Reference proteome</keyword>
<sequence length="172" mass="18281">QLLEISNSESDASAVVVDPTGEMRASIHHAVMRRLAFPLVAGTSIILSNVAAMKLPGWPPFLVITGSMIEQIFAAQSAGTREDPIVVMDTQKTSVLALTGAPQTTTDDDPVKPGDTPAVPNNDLPADEPTQPVVVGHDANQFDDIPEAADDMFGFFNNESFFGDDDGDTDQL</sequence>
<accession>A0ACC1L878</accession>
<gene>
    <name evidence="1" type="ORF">H4S07_004615</name>
</gene>
<proteinExistence type="predicted"/>
<evidence type="ECO:0000313" key="2">
    <source>
        <dbReference type="Proteomes" id="UP001140096"/>
    </source>
</evidence>